<dbReference type="InterPro" id="IPR011417">
    <property type="entry name" value="ANTH_dom"/>
</dbReference>
<protein>
    <recommendedName>
        <fullName evidence="9">ENTH domain-containing protein</fullName>
    </recommendedName>
</protein>
<evidence type="ECO:0000256" key="4">
    <source>
        <dbReference type="ARBA" id="ARBA00022583"/>
    </source>
</evidence>
<keyword evidence="4" id="KW-0254">Endocytosis</keyword>
<dbReference type="InterPro" id="IPR013809">
    <property type="entry name" value="ENTH"/>
</dbReference>
<comment type="caution">
    <text evidence="10">The sequence shown here is derived from an EMBL/GenBank/DDBJ whole genome shotgun (WGS) entry which is preliminary data.</text>
</comment>
<keyword evidence="11" id="KW-1185">Reference proteome</keyword>
<evidence type="ECO:0000259" key="9">
    <source>
        <dbReference type="PROSITE" id="PS50942"/>
    </source>
</evidence>
<dbReference type="InterPro" id="IPR014712">
    <property type="entry name" value="ANTH_dom_sf"/>
</dbReference>
<dbReference type="SUPFAM" id="SSF89009">
    <property type="entry name" value="GAT-like domain"/>
    <property type="match status" value="1"/>
</dbReference>
<sequence length="388" mass="44460">MTVWIRLTGAVKDKGSIWVARFAPPTILRNPILETAVIKATSHDENHIDYKNVERVMQWLAASPLHLKPLVFSLSLRMKKTRSWPVALKGLMLMHGIFCCEIPALQKIGRLPFDLSDFTDRHSTSDRLWGFNAFIRSYFTYLDQRSAFVSSEHQKRITKQRKETEDTLMRELERLQKMQSLIDTILEIRPQSLRMYSVALILEAMDCVVVELSDMYRKLCAEISRILLRIYDMGGKIEAGVGLRVVQKAAVQGEDLACYFELCREIGVVHASRSPKIERISEENIRTLERMANGDLEKSKYEECDGRHPEQVEIRNEEKAIVPISVSKEGSGTVITEKWELFDVDVNASFNYESCMISSTNPFLDDSLSLVPYNPPHSQVDIPDLITF</sequence>
<dbReference type="GO" id="GO:0005545">
    <property type="term" value="F:1-phosphatidylinositol binding"/>
    <property type="evidence" value="ECO:0007669"/>
    <property type="project" value="InterPro"/>
</dbReference>
<dbReference type="GO" id="GO:0005794">
    <property type="term" value="C:Golgi apparatus"/>
    <property type="evidence" value="ECO:0007669"/>
    <property type="project" value="UniProtKB-SubCell"/>
</dbReference>
<name>A0AAE1MJH4_9FABA</name>
<accession>A0AAE1MJH4</accession>
<dbReference type="Gene3D" id="1.25.40.90">
    <property type="match status" value="1"/>
</dbReference>
<keyword evidence="7" id="KW-0168">Coated pit</keyword>
<keyword evidence="5" id="KW-0333">Golgi apparatus</keyword>
<dbReference type="GO" id="GO:0048268">
    <property type="term" value="P:clathrin coat assembly"/>
    <property type="evidence" value="ECO:0007669"/>
    <property type="project" value="InterPro"/>
</dbReference>
<reference evidence="10" key="1">
    <citation type="submission" date="2023-10" db="EMBL/GenBank/DDBJ databases">
        <title>Chromosome-level genome of the transformable northern wattle, Acacia crassicarpa.</title>
        <authorList>
            <person name="Massaro I."/>
            <person name="Sinha N.R."/>
            <person name="Poethig S."/>
            <person name="Leichty A.R."/>
        </authorList>
    </citation>
    <scope>NUCLEOTIDE SEQUENCE</scope>
    <source>
        <strain evidence="10">Acra3RX</strain>
        <tissue evidence="10">Leaf</tissue>
    </source>
</reference>
<organism evidence="10 11">
    <name type="scientific">Acacia crassicarpa</name>
    <name type="common">northern wattle</name>
    <dbReference type="NCBI Taxonomy" id="499986"/>
    <lineage>
        <taxon>Eukaryota</taxon>
        <taxon>Viridiplantae</taxon>
        <taxon>Streptophyta</taxon>
        <taxon>Embryophyta</taxon>
        <taxon>Tracheophyta</taxon>
        <taxon>Spermatophyta</taxon>
        <taxon>Magnoliopsida</taxon>
        <taxon>eudicotyledons</taxon>
        <taxon>Gunneridae</taxon>
        <taxon>Pentapetalae</taxon>
        <taxon>rosids</taxon>
        <taxon>fabids</taxon>
        <taxon>Fabales</taxon>
        <taxon>Fabaceae</taxon>
        <taxon>Caesalpinioideae</taxon>
        <taxon>mimosoid clade</taxon>
        <taxon>Acacieae</taxon>
        <taxon>Acacia</taxon>
    </lineage>
</organism>
<dbReference type="PROSITE" id="PS50942">
    <property type="entry name" value="ENTH"/>
    <property type="match status" value="1"/>
</dbReference>
<proteinExistence type="predicted"/>
<dbReference type="AlphaFoldDB" id="A0AAE1MJH4"/>
<dbReference type="InterPro" id="IPR008942">
    <property type="entry name" value="ENTH_VHS"/>
</dbReference>
<dbReference type="GO" id="GO:0032050">
    <property type="term" value="F:clathrin heavy chain binding"/>
    <property type="evidence" value="ECO:0007669"/>
    <property type="project" value="TreeGrafter"/>
</dbReference>
<dbReference type="FunFam" id="1.25.40.90:FF:000027">
    <property type="entry name" value="Putative clathrin assembly protein"/>
    <property type="match status" value="1"/>
</dbReference>
<dbReference type="SUPFAM" id="SSF48464">
    <property type="entry name" value="ENTH/VHS domain"/>
    <property type="match status" value="1"/>
</dbReference>
<evidence type="ECO:0000256" key="8">
    <source>
        <dbReference type="ARBA" id="ARBA00023329"/>
    </source>
</evidence>
<dbReference type="GO" id="GO:0005546">
    <property type="term" value="F:phosphatidylinositol-4,5-bisphosphate binding"/>
    <property type="evidence" value="ECO:0007669"/>
    <property type="project" value="TreeGrafter"/>
</dbReference>
<evidence type="ECO:0000256" key="1">
    <source>
        <dbReference type="ARBA" id="ARBA00004132"/>
    </source>
</evidence>
<evidence type="ECO:0000256" key="7">
    <source>
        <dbReference type="ARBA" id="ARBA00023176"/>
    </source>
</evidence>
<evidence type="ECO:0000256" key="5">
    <source>
        <dbReference type="ARBA" id="ARBA00023034"/>
    </source>
</evidence>
<evidence type="ECO:0000256" key="6">
    <source>
        <dbReference type="ARBA" id="ARBA00023136"/>
    </source>
</evidence>
<dbReference type="Pfam" id="PF07651">
    <property type="entry name" value="ANTH"/>
    <property type="match status" value="1"/>
</dbReference>
<dbReference type="EMBL" id="JAWXYG010000009">
    <property type="protein sequence ID" value="KAK4264113.1"/>
    <property type="molecule type" value="Genomic_DNA"/>
</dbReference>
<dbReference type="GO" id="GO:0030136">
    <property type="term" value="C:clathrin-coated vesicle"/>
    <property type="evidence" value="ECO:0007669"/>
    <property type="project" value="UniProtKB-SubCell"/>
</dbReference>
<dbReference type="PANTHER" id="PTHR22951:SF19">
    <property type="entry name" value="OS08G0467300 PROTEIN"/>
    <property type="match status" value="1"/>
</dbReference>
<feature type="domain" description="ENTH" evidence="9">
    <location>
        <begin position="25"/>
        <end position="156"/>
    </location>
</feature>
<evidence type="ECO:0000256" key="2">
    <source>
        <dbReference type="ARBA" id="ARBA00004555"/>
    </source>
</evidence>
<keyword evidence="8" id="KW-0968">Cytoplasmic vesicle</keyword>
<dbReference type="GO" id="GO:0006900">
    <property type="term" value="P:vesicle budding from membrane"/>
    <property type="evidence" value="ECO:0007669"/>
    <property type="project" value="TreeGrafter"/>
</dbReference>
<dbReference type="CDD" id="cd16987">
    <property type="entry name" value="ANTH_N_AP180_plant"/>
    <property type="match status" value="1"/>
</dbReference>
<dbReference type="Gene3D" id="1.20.58.150">
    <property type="entry name" value="ANTH domain"/>
    <property type="match status" value="1"/>
</dbReference>
<evidence type="ECO:0000256" key="3">
    <source>
        <dbReference type="ARBA" id="ARBA00004600"/>
    </source>
</evidence>
<dbReference type="InterPro" id="IPR045192">
    <property type="entry name" value="AP180-like"/>
</dbReference>
<dbReference type="PANTHER" id="PTHR22951">
    <property type="entry name" value="CLATHRIN ASSEMBLY PROTEIN"/>
    <property type="match status" value="1"/>
</dbReference>
<dbReference type="GO" id="GO:0000149">
    <property type="term" value="F:SNARE binding"/>
    <property type="evidence" value="ECO:0007669"/>
    <property type="project" value="TreeGrafter"/>
</dbReference>
<dbReference type="InterPro" id="IPR048050">
    <property type="entry name" value="ANTH_N_plant"/>
</dbReference>
<evidence type="ECO:0000313" key="11">
    <source>
        <dbReference type="Proteomes" id="UP001293593"/>
    </source>
</evidence>
<dbReference type="GO" id="GO:0005905">
    <property type="term" value="C:clathrin-coated pit"/>
    <property type="evidence" value="ECO:0007669"/>
    <property type="project" value="UniProtKB-SubCell"/>
</dbReference>
<comment type="subcellular location">
    <subcellularLocation>
        <location evidence="1">Cytoplasmic vesicle</location>
        <location evidence="1">Clathrin-coated vesicle</location>
    </subcellularLocation>
    <subcellularLocation>
        <location evidence="2">Golgi apparatus</location>
    </subcellularLocation>
    <subcellularLocation>
        <location evidence="3">Membrane</location>
        <location evidence="3">Clathrin-coated pit</location>
    </subcellularLocation>
</comment>
<dbReference type="GO" id="GO:0072583">
    <property type="term" value="P:clathrin-dependent endocytosis"/>
    <property type="evidence" value="ECO:0007669"/>
    <property type="project" value="InterPro"/>
</dbReference>
<keyword evidence="6" id="KW-0472">Membrane</keyword>
<dbReference type="Proteomes" id="UP001293593">
    <property type="component" value="Unassembled WGS sequence"/>
</dbReference>
<gene>
    <name evidence="10" type="ORF">QN277_029447</name>
</gene>
<evidence type="ECO:0000313" key="10">
    <source>
        <dbReference type="EMBL" id="KAK4264113.1"/>
    </source>
</evidence>